<organism evidence="1 2">
    <name type="scientific">Paracoccidioides brasiliensis</name>
    <dbReference type="NCBI Taxonomy" id="121759"/>
    <lineage>
        <taxon>Eukaryota</taxon>
        <taxon>Fungi</taxon>
        <taxon>Dikarya</taxon>
        <taxon>Ascomycota</taxon>
        <taxon>Pezizomycotina</taxon>
        <taxon>Eurotiomycetes</taxon>
        <taxon>Eurotiomycetidae</taxon>
        <taxon>Onygenales</taxon>
        <taxon>Ajellomycetaceae</taxon>
        <taxon>Paracoccidioides</taxon>
    </lineage>
</organism>
<evidence type="ECO:0000313" key="2">
    <source>
        <dbReference type="Proteomes" id="UP000242814"/>
    </source>
</evidence>
<dbReference type="EMBL" id="LZYO01000347">
    <property type="protein sequence ID" value="ODH15493.1"/>
    <property type="molecule type" value="Genomic_DNA"/>
</dbReference>
<feature type="non-terminal residue" evidence="1">
    <location>
        <position position="1"/>
    </location>
</feature>
<accession>A0A1D2J7H2</accession>
<proteinExistence type="predicted"/>
<dbReference type="Proteomes" id="UP000242814">
    <property type="component" value="Unassembled WGS sequence"/>
</dbReference>
<comment type="caution">
    <text evidence="1">The sequence shown here is derived from an EMBL/GenBank/DDBJ whole genome shotgun (WGS) entry which is preliminary data.</text>
</comment>
<reference evidence="1 2" key="1">
    <citation type="submission" date="2016-06" db="EMBL/GenBank/DDBJ databases">
        <authorList>
            <person name="Kjaerup R.B."/>
            <person name="Dalgaard T.S."/>
            <person name="Juul-Madsen H.R."/>
        </authorList>
    </citation>
    <scope>NUCLEOTIDE SEQUENCE [LARGE SCALE GENOMIC DNA]</scope>
    <source>
        <strain evidence="1 2">Pb300</strain>
    </source>
</reference>
<name>A0A1D2J7H2_PARBR</name>
<sequence>LKFKNAFESSNLHHLVGPGSDAEEREVIIITVSSPLSHAVLSSKQIHIPGPLPASHGGNPIREYRVGSYWQPTRILSQVHRKSTKSVLDYLLRPLW</sequence>
<protein>
    <submittedName>
        <fullName evidence="1">Uncharacterized protein</fullName>
    </submittedName>
</protein>
<evidence type="ECO:0000313" key="1">
    <source>
        <dbReference type="EMBL" id="ODH15493.1"/>
    </source>
</evidence>
<gene>
    <name evidence="1" type="ORF">ACO22_06438</name>
</gene>
<dbReference type="AlphaFoldDB" id="A0A1D2J7H2"/>